<protein>
    <submittedName>
        <fullName evidence="1">Uncharacterized protein</fullName>
    </submittedName>
</protein>
<keyword evidence="2" id="KW-1185">Reference proteome</keyword>
<name>A0ABW1DZC4_9ACTN</name>
<comment type="caution">
    <text evidence="1">The sequence shown here is derived from an EMBL/GenBank/DDBJ whole genome shotgun (WGS) entry which is preliminary data.</text>
</comment>
<dbReference type="Proteomes" id="UP001596180">
    <property type="component" value="Unassembled WGS sequence"/>
</dbReference>
<dbReference type="RefSeq" id="WP_381364206.1">
    <property type="nucleotide sequence ID" value="NZ_JBHSOA010000037.1"/>
</dbReference>
<dbReference type="EMBL" id="JBHSOA010000037">
    <property type="protein sequence ID" value="MFC5853650.1"/>
    <property type="molecule type" value="Genomic_DNA"/>
</dbReference>
<proteinExistence type="predicted"/>
<organism evidence="1 2">
    <name type="scientific">Streptomyces chlorus</name>
    <dbReference type="NCBI Taxonomy" id="887452"/>
    <lineage>
        <taxon>Bacteria</taxon>
        <taxon>Bacillati</taxon>
        <taxon>Actinomycetota</taxon>
        <taxon>Actinomycetes</taxon>
        <taxon>Kitasatosporales</taxon>
        <taxon>Streptomycetaceae</taxon>
        <taxon>Streptomyces</taxon>
    </lineage>
</organism>
<sequence>MSALIPEGLTPADEGTHLCPPGFDGLWGDTFWVSVVDPEANVHGINHFHLTNKGYARLTAFYVIDGEHQWYGNKIPFDAGQGGITSFGDERISYEVVRPFEEIRIRLDGTRFAFDLTFTGRFQAFNYDNFERDPMKNVGKTAVVHGGHWEQALAVTGTVELRHGPNRGDVRQIDSFGFRDRSWSTRFSEESPWADSQRPDRQAHFWPSISLPERHISLMGITATKTTGDQEAVVAGFVSDKDGSREVKSAEMVPVVGDLRTQSSFGYRIELADGEVLNVRTTEHYGTIKLWDRGENDLENRFDCYEPFVAFEVEETGERGVGVCEYSVIPPRPRWQA</sequence>
<reference evidence="2" key="1">
    <citation type="journal article" date="2019" name="Int. J. Syst. Evol. Microbiol.">
        <title>The Global Catalogue of Microorganisms (GCM) 10K type strain sequencing project: providing services to taxonomists for standard genome sequencing and annotation.</title>
        <authorList>
            <consortium name="The Broad Institute Genomics Platform"/>
            <consortium name="The Broad Institute Genome Sequencing Center for Infectious Disease"/>
            <person name="Wu L."/>
            <person name="Ma J."/>
        </authorList>
    </citation>
    <scope>NUCLEOTIDE SEQUENCE [LARGE SCALE GENOMIC DNA]</scope>
    <source>
        <strain evidence="2">JCM 10411</strain>
    </source>
</reference>
<evidence type="ECO:0000313" key="2">
    <source>
        <dbReference type="Proteomes" id="UP001596180"/>
    </source>
</evidence>
<evidence type="ECO:0000313" key="1">
    <source>
        <dbReference type="EMBL" id="MFC5853650.1"/>
    </source>
</evidence>
<accession>A0ABW1DZC4</accession>
<gene>
    <name evidence="1" type="ORF">ACFPZI_18100</name>
</gene>
<dbReference type="SUPFAM" id="SSF159245">
    <property type="entry name" value="AttH-like"/>
    <property type="match status" value="1"/>
</dbReference>